<dbReference type="PRINTS" id="PR00258">
    <property type="entry name" value="SPERACTRCPTR"/>
</dbReference>
<dbReference type="InterPro" id="IPR036772">
    <property type="entry name" value="SRCR-like_dom_sf"/>
</dbReference>
<dbReference type="Gene3D" id="3.10.250.10">
    <property type="entry name" value="SRCR-like domain"/>
    <property type="match status" value="1"/>
</dbReference>
<feature type="domain" description="SRCR" evidence="6">
    <location>
        <begin position="52"/>
        <end position="150"/>
    </location>
</feature>
<evidence type="ECO:0000256" key="4">
    <source>
        <dbReference type="PROSITE-ProRule" id="PRU00196"/>
    </source>
</evidence>
<dbReference type="RefSeq" id="XP_022092127.1">
    <property type="nucleotide sequence ID" value="XM_022236435.1"/>
</dbReference>
<dbReference type="OrthoDB" id="536948at2759"/>
<evidence type="ECO:0000256" key="1">
    <source>
        <dbReference type="ARBA" id="ARBA00022729"/>
    </source>
</evidence>
<evidence type="ECO:0000256" key="3">
    <source>
        <dbReference type="ARBA" id="ARBA00023180"/>
    </source>
</evidence>
<feature type="transmembrane region" description="Helical" evidence="5">
    <location>
        <begin position="161"/>
        <end position="183"/>
    </location>
</feature>
<keyword evidence="1" id="KW-0732">Signal</keyword>
<organism evidence="7 8">
    <name type="scientific">Acanthaster planci</name>
    <name type="common">Crown-of-thorns starfish</name>
    <dbReference type="NCBI Taxonomy" id="133434"/>
    <lineage>
        <taxon>Eukaryota</taxon>
        <taxon>Metazoa</taxon>
        <taxon>Echinodermata</taxon>
        <taxon>Eleutherozoa</taxon>
        <taxon>Asterozoa</taxon>
        <taxon>Asteroidea</taxon>
        <taxon>Valvatacea</taxon>
        <taxon>Valvatida</taxon>
        <taxon>Acanthasteridae</taxon>
        <taxon>Acanthaster</taxon>
    </lineage>
</organism>
<gene>
    <name evidence="8" type="primary">LOC110980097</name>
</gene>
<reference evidence="8" key="1">
    <citation type="submission" date="2025-08" db="UniProtKB">
        <authorList>
            <consortium name="RefSeq"/>
        </authorList>
    </citation>
    <scope>IDENTIFICATION</scope>
</reference>
<dbReference type="OMA" id="MENTTDW"/>
<dbReference type="InterPro" id="IPR001190">
    <property type="entry name" value="SRCR"/>
</dbReference>
<dbReference type="AlphaFoldDB" id="A0A8B7YHQ6"/>
<keyword evidence="3" id="KW-0325">Glycoprotein</keyword>
<protein>
    <submittedName>
        <fullName evidence="8">Scavenger receptor cysteine-rich type 1 protein M130-like isoform X1</fullName>
    </submittedName>
</protein>
<dbReference type="GO" id="GO:0016020">
    <property type="term" value="C:membrane"/>
    <property type="evidence" value="ECO:0007669"/>
    <property type="project" value="InterPro"/>
</dbReference>
<dbReference type="KEGG" id="aplc:110980097"/>
<keyword evidence="5" id="KW-0812">Transmembrane</keyword>
<accession>A0A8B7YHQ6</accession>
<dbReference type="Pfam" id="PF00530">
    <property type="entry name" value="SRCR"/>
    <property type="match status" value="1"/>
</dbReference>
<dbReference type="SMART" id="SM00202">
    <property type="entry name" value="SR"/>
    <property type="match status" value="1"/>
</dbReference>
<keyword evidence="5" id="KW-1133">Transmembrane helix</keyword>
<dbReference type="GeneID" id="110980097"/>
<dbReference type="PROSITE" id="PS00420">
    <property type="entry name" value="SRCR_1"/>
    <property type="match status" value="1"/>
</dbReference>
<keyword evidence="7" id="KW-1185">Reference proteome</keyword>
<dbReference type="SUPFAM" id="SSF56487">
    <property type="entry name" value="SRCR-like"/>
    <property type="match status" value="1"/>
</dbReference>
<evidence type="ECO:0000256" key="2">
    <source>
        <dbReference type="ARBA" id="ARBA00023157"/>
    </source>
</evidence>
<evidence type="ECO:0000256" key="5">
    <source>
        <dbReference type="SAM" id="Phobius"/>
    </source>
</evidence>
<evidence type="ECO:0000313" key="8">
    <source>
        <dbReference type="RefSeq" id="XP_022092127.1"/>
    </source>
</evidence>
<dbReference type="PANTHER" id="PTHR48071:SF28">
    <property type="entry name" value="SRCR DOMAIN-CONTAINING PROTEIN"/>
    <property type="match status" value="1"/>
</dbReference>
<comment type="caution">
    <text evidence="4">Lacks conserved residue(s) required for the propagation of feature annotation.</text>
</comment>
<name>A0A8B7YHQ6_ACAPL</name>
<dbReference type="PANTHER" id="PTHR48071">
    <property type="entry name" value="SRCR DOMAIN-CONTAINING PROTEIN"/>
    <property type="match status" value="1"/>
</dbReference>
<evidence type="ECO:0000259" key="6">
    <source>
        <dbReference type="PROSITE" id="PS50287"/>
    </source>
</evidence>
<sequence>MENYKVDFGQFCPACTFLRLWHWARFNCNPDKDAGVVCEGTTMKDGVFVHEVRLVDGSSEYEGFLEVYFNQQWGTVCDIGWDKHDADVVCEELGFDFAVSTSGGDRLSSQPIWLSNVRCTGNENRLADCFYGNWDVNDCTHDEDVWVVCNGASDGTWSADAIIGVSVGGVVALMLLSIFSVFYCDYFRGSTFTCITPAASRTQIPANEANTATPVIHYHPAQQSVSVAPSMLGQSSAPTRPANMAPPPFYETVAAQPTMFPSIPSTGL</sequence>
<feature type="disulfide bond" evidence="4">
    <location>
        <begin position="119"/>
        <end position="129"/>
    </location>
</feature>
<keyword evidence="5" id="KW-0472">Membrane</keyword>
<dbReference type="PROSITE" id="PS50287">
    <property type="entry name" value="SRCR_2"/>
    <property type="match status" value="1"/>
</dbReference>
<dbReference type="Proteomes" id="UP000694845">
    <property type="component" value="Unplaced"/>
</dbReference>
<evidence type="ECO:0000313" key="7">
    <source>
        <dbReference type="Proteomes" id="UP000694845"/>
    </source>
</evidence>
<proteinExistence type="predicted"/>
<keyword evidence="2 4" id="KW-1015">Disulfide bond</keyword>
<dbReference type="FunFam" id="3.10.250.10:FF:000005">
    <property type="entry name" value="Neurotrypsin isoform A"/>
    <property type="match status" value="1"/>
</dbReference>